<dbReference type="PANTHER" id="PTHR12110:SF41">
    <property type="entry name" value="INOSOSE DEHYDRATASE"/>
    <property type="match status" value="1"/>
</dbReference>
<dbReference type="Proteomes" id="UP000241964">
    <property type="component" value="Unassembled WGS sequence"/>
</dbReference>
<evidence type="ECO:0000313" key="4">
    <source>
        <dbReference type="Proteomes" id="UP000241964"/>
    </source>
</evidence>
<feature type="chain" id="PRO_5015121603" evidence="1">
    <location>
        <begin position="31"/>
        <end position="313"/>
    </location>
</feature>
<dbReference type="GO" id="GO:0016853">
    <property type="term" value="F:isomerase activity"/>
    <property type="evidence" value="ECO:0007669"/>
    <property type="project" value="UniProtKB-KW"/>
</dbReference>
<dbReference type="RefSeq" id="WP_229210784.1">
    <property type="nucleotide sequence ID" value="NZ_PYAS01000001.1"/>
</dbReference>
<dbReference type="Gene3D" id="3.20.20.150">
    <property type="entry name" value="Divalent-metal-dependent TIM barrel enzymes"/>
    <property type="match status" value="1"/>
</dbReference>
<organism evidence="3 4">
    <name type="scientific">Dyadobacter jiangsuensis</name>
    <dbReference type="NCBI Taxonomy" id="1591085"/>
    <lineage>
        <taxon>Bacteria</taxon>
        <taxon>Pseudomonadati</taxon>
        <taxon>Bacteroidota</taxon>
        <taxon>Cytophagia</taxon>
        <taxon>Cytophagales</taxon>
        <taxon>Spirosomataceae</taxon>
        <taxon>Dyadobacter</taxon>
    </lineage>
</organism>
<gene>
    <name evidence="3" type="ORF">CLV60_101546</name>
</gene>
<evidence type="ECO:0000313" key="3">
    <source>
        <dbReference type="EMBL" id="PSL34177.1"/>
    </source>
</evidence>
<dbReference type="PROSITE" id="PS51318">
    <property type="entry name" value="TAT"/>
    <property type="match status" value="1"/>
</dbReference>
<reference evidence="3 4" key="1">
    <citation type="submission" date="2018-03" db="EMBL/GenBank/DDBJ databases">
        <title>Genomic Encyclopedia of Archaeal and Bacterial Type Strains, Phase II (KMG-II): from individual species to whole genera.</title>
        <authorList>
            <person name="Goeker M."/>
        </authorList>
    </citation>
    <scope>NUCLEOTIDE SEQUENCE [LARGE SCALE GENOMIC DNA]</scope>
    <source>
        <strain evidence="3 4">DSM 29057</strain>
    </source>
</reference>
<evidence type="ECO:0000256" key="1">
    <source>
        <dbReference type="SAM" id="SignalP"/>
    </source>
</evidence>
<name>A0A2P8GJN1_9BACT</name>
<dbReference type="AlphaFoldDB" id="A0A2P8GJN1"/>
<dbReference type="InterPro" id="IPR006311">
    <property type="entry name" value="TAT_signal"/>
</dbReference>
<dbReference type="InterPro" id="IPR013022">
    <property type="entry name" value="Xyl_isomerase-like_TIM-brl"/>
</dbReference>
<feature type="domain" description="Xylose isomerase-like TIM barrel" evidence="2">
    <location>
        <begin position="62"/>
        <end position="290"/>
    </location>
</feature>
<protein>
    <submittedName>
        <fullName evidence="3">Sugar phosphate isomerase/epimerase</fullName>
    </submittedName>
</protein>
<dbReference type="InterPro" id="IPR036237">
    <property type="entry name" value="Xyl_isomerase-like_sf"/>
</dbReference>
<comment type="caution">
    <text evidence="3">The sequence shown here is derived from an EMBL/GenBank/DDBJ whole genome shotgun (WGS) entry which is preliminary data.</text>
</comment>
<dbReference type="SUPFAM" id="SSF51658">
    <property type="entry name" value="Xylose isomerase-like"/>
    <property type="match status" value="1"/>
</dbReference>
<dbReference type="InterPro" id="IPR050312">
    <property type="entry name" value="IolE/XylAMocC-like"/>
</dbReference>
<accession>A0A2P8GJN1</accession>
<dbReference type="Pfam" id="PF01261">
    <property type="entry name" value="AP_endonuc_2"/>
    <property type="match status" value="1"/>
</dbReference>
<evidence type="ECO:0000259" key="2">
    <source>
        <dbReference type="Pfam" id="PF01261"/>
    </source>
</evidence>
<feature type="signal peptide" evidence="1">
    <location>
        <begin position="1"/>
        <end position="30"/>
    </location>
</feature>
<proteinExistence type="predicted"/>
<dbReference type="EMBL" id="PYAS01000001">
    <property type="protein sequence ID" value="PSL34177.1"/>
    <property type="molecule type" value="Genomic_DNA"/>
</dbReference>
<dbReference type="PANTHER" id="PTHR12110">
    <property type="entry name" value="HYDROXYPYRUVATE ISOMERASE"/>
    <property type="match status" value="1"/>
</dbReference>
<keyword evidence="3" id="KW-0413">Isomerase</keyword>
<keyword evidence="1" id="KW-0732">Signal</keyword>
<keyword evidence="4" id="KW-1185">Reference proteome</keyword>
<sequence>MSNTINRRNFLARAGAMAAGTLMLPSLAEAARQAGVMLADKPAGIQLFTVFEKMNTDPKGTLEQIAKIGYKEIESAFSTRGKYYGYEPKEFKALVESLGMTWRAHHALGAPFKMPPGRKLPTGSDGKPITIPPMKNLRDNYQELVDDAASAGLSYLVCASTPVATTDEIKSSIEVFQKTGEAAKKAGLQFAYHNHATEFDPVDGGKTPYELVLSQTDKDLVKMELDLAWATKAKKDPVALFKEHPGRFPLWHVKDIKADLSTITAVGTGVVEFKRIFEAAQIAGLKHFFVEYDLAPGIETVETCYQNLQKILA</sequence>